<protein>
    <submittedName>
        <fullName evidence="1">Uncharacterized protein</fullName>
    </submittedName>
</protein>
<gene>
    <name evidence="1" type="ORF">PCASD_06218</name>
</gene>
<dbReference type="Proteomes" id="UP000235392">
    <property type="component" value="Unassembled WGS sequence"/>
</dbReference>
<accession>A0A2N5TGJ8</accession>
<evidence type="ECO:0000313" key="2">
    <source>
        <dbReference type="Proteomes" id="UP000235392"/>
    </source>
</evidence>
<dbReference type="AlphaFoldDB" id="A0A2N5TGJ8"/>
<evidence type="ECO:0000313" key="1">
    <source>
        <dbReference type="EMBL" id="PLW24589.1"/>
    </source>
</evidence>
<reference evidence="1 2" key="1">
    <citation type="submission" date="2017-11" db="EMBL/GenBank/DDBJ databases">
        <title>De novo assembly and phasing of dikaryotic genomes from two isolates of Puccinia coronata f. sp. avenae, the causal agent of oat crown rust.</title>
        <authorList>
            <person name="Miller M.E."/>
            <person name="Zhang Y."/>
            <person name="Omidvar V."/>
            <person name="Sperschneider J."/>
            <person name="Schwessinger B."/>
            <person name="Raley C."/>
            <person name="Palmer J.M."/>
            <person name="Garnica D."/>
            <person name="Upadhyaya N."/>
            <person name="Rathjen J."/>
            <person name="Taylor J.M."/>
            <person name="Park R.F."/>
            <person name="Dodds P.N."/>
            <person name="Hirsch C.D."/>
            <person name="Kianian S.F."/>
            <person name="Figueroa M."/>
        </authorList>
    </citation>
    <scope>NUCLEOTIDE SEQUENCE [LARGE SCALE GENOMIC DNA]</scope>
    <source>
        <strain evidence="1">12SD80</strain>
    </source>
</reference>
<name>A0A2N5TGJ8_9BASI</name>
<sequence length="219" mass="24169">MAYLSRPRSDRPSTAQPTLHCLGQSGALLVAVEPHGVQTVGIEIDLAGSTHSAGHLDLLPSELAPGSAGSELTNDQIEGVATGKQRVDEMIAENSSAPLAEVWYSVIPHFLHDTIDVEEKPRVRSALETRTWEHYIKTLQDFNNWSSELFTLGMTPAEKASVNTQLEIAKQALKNLFEVRLHCLKGKCYKAQVDLIPADSFQVIINSYELRYMIAENLS</sequence>
<proteinExistence type="predicted"/>
<comment type="caution">
    <text evidence="1">The sequence shown here is derived from an EMBL/GenBank/DDBJ whole genome shotgun (WGS) entry which is preliminary data.</text>
</comment>
<organism evidence="1 2">
    <name type="scientific">Puccinia coronata f. sp. avenae</name>
    <dbReference type="NCBI Taxonomy" id="200324"/>
    <lineage>
        <taxon>Eukaryota</taxon>
        <taxon>Fungi</taxon>
        <taxon>Dikarya</taxon>
        <taxon>Basidiomycota</taxon>
        <taxon>Pucciniomycotina</taxon>
        <taxon>Pucciniomycetes</taxon>
        <taxon>Pucciniales</taxon>
        <taxon>Pucciniaceae</taxon>
        <taxon>Puccinia</taxon>
    </lineage>
</organism>
<dbReference type="EMBL" id="PGCI01000606">
    <property type="protein sequence ID" value="PLW24589.1"/>
    <property type="molecule type" value="Genomic_DNA"/>
</dbReference>